<dbReference type="InterPro" id="IPR000914">
    <property type="entry name" value="SBP_5_dom"/>
</dbReference>
<keyword evidence="7" id="KW-1185">Reference proteome</keyword>
<dbReference type="EMBL" id="JAXCLW010000002">
    <property type="protein sequence ID" value="MDY0882936.1"/>
    <property type="molecule type" value="Genomic_DNA"/>
</dbReference>
<evidence type="ECO:0000313" key="7">
    <source>
        <dbReference type="Proteomes" id="UP001279642"/>
    </source>
</evidence>
<dbReference type="Gene3D" id="3.90.76.10">
    <property type="entry name" value="Dipeptide-binding Protein, Domain 1"/>
    <property type="match status" value="1"/>
</dbReference>
<organism evidence="6 7">
    <name type="scientific">Dongia soli</name>
    <dbReference type="NCBI Taxonomy" id="600628"/>
    <lineage>
        <taxon>Bacteria</taxon>
        <taxon>Pseudomonadati</taxon>
        <taxon>Pseudomonadota</taxon>
        <taxon>Alphaproteobacteria</taxon>
        <taxon>Rhodospirillales</taxon>
        <taxon>Dongiaceae</taxon>
        <taxon>Dongia</taxon>
    </lineage>
</organism>
<dbReference type="Gene3D" id="3.40.190.10">
    <property type="entry name" value="Periplasmic binding protein-like II"/>
    <property type="match status" value="1"/>
</dbReference>
<evidence type="ECO:0000256" key="1">
    <source>
        <dbReference type="ARBA" id="ARBA00004418"/>
    </source>
</evidence>
<reference evidence="6 7" key="1">
    <citation type="journal article" date="2016" name="Antonie Van Leeuwenhoek">
        <title>Dongia soli sp. nov., isolated from soil from Dokdo, Korea.</title>
        <authorList>
            <person name="Kim D.U."/>
            <person name="Lee H."/>
            <person name="Kim H."/>
            <person name="Kim S.G."/>
            <person name="Ka J.O."/>
        </authorList>
    </citation>
    <scope>NUCLEOTIDE SEQUENCE [LARGE SCALE GENOMIC DNA]</scope>
    <source>
        <strain evidence="6 7">D78</strain>
    </source>
</reference>
<dbReference type="InterPro" id="IPR039424">
    <property type="entry name" value="SBP_5"/>
</dbReference>
<dbReference type="InterPro" id="IPR030678">
    <property type="entry name" value="Peptide/Ni-bd"/>
</dbReference>
<dbReference type="CDD" id="cd08503">
    <property type="entry name" value="PBP2_NikA_DppA_OppA_like_17"/>
    <property type="match status" value="1"/>
</dbReference>
<evidence type="ECO:0000313" key="6">
    <source>
        <dbReference type="EMBL" id="MDY0882936.1"/>
    </source>
</evidence>
<dbReference type="PROSITE" id="PS51318">
    <property type="entry name" value="TAT"/>
    <property type="match status" value="1"/>
</dbReference>
<accession>A0ABU5EAP7</accession>
<name>A0ABU5EAP7_9PROT</name>
<evidence type="ECO:0000256" key="3">
    <source>
        <dbReference type="ARBA" id="ARBA00022448"/>
    </source>
</evidence>
<keyword evidence="4" id="KW-0732">Signal</keyword>
<keyword evidence="3" id="KW-0813">Transport</keyword>
<gene>
    <name evidence="6" type="ORF">SMD27_08775</name>
</gene>
<evidence type="ECO:0000256" key="2">
    <source>
        <dbReference type="ARBA" id="ARBA00005695"/>
    </source>
</evidence>
<dbReference type="SUPFAM" id="SSF53850">
    <property type="entry name" value="Periplasmic binding protein-like II"/>
    <property type="match status" value="1"/>
</dbReference>
<comment type="subcellular location">
    <subcellularLocation>
        <location evidence="1">Periplasm</location>
    </subcellularLocation>
</comment>
<dbReference type="PANTHER" id="PTHR30290:SF9">
    <property type="entry name" value="OLIGOPEPTIDE-BINDING PROTEIN APPA"/>
    <property type="match status" value="1"/>
</dbReference>
<dbReference type="PIRSF" id="PIRSF002741">
    <property type="entry name" value="MppA"/>
    <property type="match status" value="1"/>
</dbReference>
<evidence type="ECO:0000259" key="5">
    <source>
        <dbReference type="Pfam" id="PF00496"/>
    </source>
</evidence>
<feature type="domain" description="Solute-binding protein family 5" evidence="5">
    <location>
        <begin position="89"/>
        <end position="422"/>
    </location>
</feature>
<comment type="similarity">
    <text evidence="2">Belongs to the bacterial solute-binding protein 5 family.</text>
</comment>
<evidence type="ECO:0000256" key="4">
    <source>
        <dbReference type="ARBA" id="ARBA00022729"/>
    </source>
</evidence>
<comment type="caution">
    <text evidence="6">The sequence shown here is derived from an EMBL/GenBank/DDBJ whole genome shotgun (WGS) entry which is preliminary data.</text>
</comment>
<dbReference type="Pfam" id="PF00496">
    <property type="entry name" value="SBP_bac_5"/>
    <property type="match status" value="1"/>
</dbReference>
<dbReference type="PANTHER" id="PTHR30290">
    <property type="entry name" value="PERIPLASMIC BINDING COMPONENT OF ABC TRANSPORTER"/>
    <property type="match status" value="1"/>
</dbReference>
<proteinExistence type="inferred from homology"/>
<dbReference type="Proteomes" id="UP001279642">
    <property type="component" value="Unassembled WGS sequence"/>
</dbReference>
<dbReference type="RefSeq" id="WP_320507994.1">
    <property type="nucleotide sequence ID" value="NZ_JAXCLW010000002.1"/>
</dbReference>
<dbReference type="Gene3D" id="3.10.105.10">
    <property type="entry name" value="Dipeptide-binding Protein, Domain 3"/>
    <property type="match status" value="1"/>
</dbReference>
<sequence length="520" mass="56915">MTTWNDLRPSRRQFLTGAAAFGLAGSAGILKSQTARAAEGPKRGGVLRLGIGGGSTTASLDPRSYADIVTITLGAQFFSSFVEFDAEHQIQPALIESWDVKSGAAEWVLTARKGVTFHNGKTVTVDDLIYSLNLHRGNSTSGVVGQTKHIKEVKKIGDRQIGITLSRGDSELINLLGDYHFKIVPDGFADWSKPIGSGPFVFESYVPGVSAKGNRFADYWASDRAFVDTVETTVINDTPARTNALITGQVDIINRADKRTVDLLKQASNVTLETGPTGWHAIIAAKTDTAPFNNANLRLALKYAIDREEFLKTLLNGYGTVGNDHPIRPGDPFYNTELPQTLYDADKAKFYLKKADLGNVSLQLSASEAAFEGAINAAELYQASAAKAGLNIAIQREPVDGFWSNVWLKRPFTQSYWQGRSTALQMLAAPYKSDSPWNETAWRNASFDKLLTDAAVEIDTAKRKSYVWEAQRLLHEEGGAIIPIFQDELEAHGNQVKGYRVGGIDSLFNGRIAEYVWLDS</sequence>
<protein>
    <submittedName>
        <fullName evidence="6">ABC transporter substrate-binding protein</fullName>
    </submittedName>
</protein>
<dbReference type="InterPro" id="IPR006311">
    <property type="entry name" value="TAT_signal"/>
</dbReference>